<evidence type="ECO:0000256" key="1">
    <source>
        <dbReference type="SAM" id="SignalP"/>
    </source>
</evidence>
<dbReference type="SUPFAM" id="SSF54001">
    <property type="entry name" value="Cysteine proteinases"/>
    <property type="match status" value="1"/>
</dbReference>
<dbReference type="InterPro" id="IPR038765">
    <property type="entry name" value="Papain-like_cys_pep_sf"/>
</dbReference>
<keyword evidence="1" id="KW-0732">Signal</keyword>
<proteinExistence type="predicted"/>
<reference evidence="2 3" key="1">
    <citation type="submission" date="2021-01" db="EMBL/GenBank/DDBJ databases">
        <title>FDA dAtabase for Regulatory Grade micrObial Sequences (FDA-ARGOS): Supporting development and validation of Infectious Disease Dx tests.</title>
        <authorList>
            <person name="Sproer C."/>
            <person name="Gronow S."/>
            <person name="Severitt S."/>
            <person name="Schroder I."/>
            <person name="Tallon L."/>
            <person name="Sadzewicz L."/>
            <person name="Zhao X."/>
            <person name="Boylan J."/>
            <person name="Ott S."/>
            <person name="Bowen H."/>
            <person name="Vavikolanu K."/>
            <person name="Mehta A."/>
            <person name="Aluvathingal J."/>
            <person name="Nadendla S."/>
            <person name="Lowell S."/>
            <person name="Myers T."/>
            <person name="Yan Y."/>
            <person name="Sichtig H."/>
        </authorList>
    </citation>
    <scope>NUCLEOTIDE SEQUENCE [LARGE SCALE GENOMIC DNA]</scope>
    <source>
        <strain evidence="2 3">FDAARGOS_1141</strain>
    </source>
</reference>
<dbReference type="Pfam" id="PF01640">
    <property type="entry name" value="Peptidase_C10"/>
    <property type="match status" value="1"/>
</dbReference>
<dbReference type="InterPro" id="IPR000200">
    <property type="entry name" value="Peptidase_C10"/>
</dbReference>
<dbReference type="Proteomes" id="UP000595498">
    <property type="component" value="Chromosome"/>
</dbReference>
<feature type="chain" id="PRO_5046051689" evidence="1">
    <location>
        <begin position="23"/>
        <end position="392"/>
    </location>
</feature>
<gene>
    <name evidence="2" type="ORF">I6I98_09290</name>
</gene>
<organism evidence="2 3">
    <name type="scientific">Sphingobacterium multivorum</name>
    <dbReference type="NCBI Taxonomy" id="28454"/>
    <lineage>
        <taxon>Bacteria</taxon>
        <taxon>Pseudomonadati</taxon>
        <taxon>Bacteroidota</taxon>
        <taxon>Sphingobacteriia</taxon>
        <taxon>Sphingobacteriales</taxon>
        <taxon>Sphingobacteriaceae</taxon>
        <taxon>Sphingobacterium</taxon>
    </lineage>
</organism>
<dbReference type="Gene3D" id="3.90.70.50">
    <property type="entry name" value="Peptidase C10, streptopain"/>
    <property type="match status" value="1"/>
</dbReference>
<protein>
    <submittedName>
        <fullName evidence="2">C10 family peptidase</fullName>
    </submittedName>
</protein>
<dbReference type="InterPro" id="IPR044934">
    <property type="entry name" value="Streptopain_sf"/>
</dbReference>
<dbReference type="EMBL" id="CP068224">
    <property type="protein sequence ID" value="QQT55428.1"/>
    <property type="molecule type" value="Genomic_DNA"/>
</dbReference>
<sequence>MNKLFLLATLIALLLGSCSKSNFPIIENQKNVEIRTIIEAKSIASNYQFLHSENPLKANRSFSSIGKVQALTVSMLHGAQVNFNGKSSTGDTLLYYVPNEDGGMIVSRNKACLPVLAILDNNDFSFENILNNKQANIGIFSFLLSALDYNNSPETLIFPPVDLPNDGSDGGSTKGPVTLVDEVLPKVHVEWGQSGDPFDRYTPSHYPSGCVATAVAQAFTVTRHIGMFNNVPLNFDDLIQFRNRGFLELFPNQADIVGRFMREIGVAVDMKYTSDGSGARTSDGAKLFSDFGMNISRNKADIKKTLRTYSNGIILIGSRTEKDFLGIPKGTGHAYLADGYRVFSDGTDMIHVNYGWGPSTNGYFLTVLNSPHWTDDAPKTYPHEWEFYCIYR</sequence>
<dbReference type="PROSITE" id="PS51257">
    <property type="entry name" value="PROKAR_LIPOPROTEIN"/>
    <property type="match status" value="1"/>
</dbReference>
<evidence type="ECO:0000313" key="3">
    <source>
        <dbReference type="Proteomes" id="UP000595498"/>
    </source>
</evidence>
<name>A0ABX7CTI3_SPHMU</name>
<keyword evidence="3" id="KW-1185">Reference proteome</keyword>
<feature type="signal peptide" evidence="1">
    <location>
        <begin position="1"/>
        <end position="22"/>
    </location>
</feature>
<accession>A0ABX7CTI3</accession>
<evidence type="ECO:0000313" key="2">
    <source>
        <dbReference type="EMBL" id="QQT55428.1"/>
    </source>
</evidence>